<dbReference type="SMART" id="SM00013">
    <property type="entry name" value="LRRNT"/>
    <property type="match status" value="2"/>
</dbReference>
<evidence type="ECO:0000256" key="12">
    <source>
        <dbReference type="ARBA" id="ARBA00023157"/>
    </source>
</evidence>
<dbReference type="Pfam" id="PF13306">
    <property type="entry name" value="LRR_5"/>
    <property type="match status" value="2"/>
</dbReference>
<comment type="subcellular location">
    <subcellularLocation>
        <location evidence="1">Membrane</location>
        <topology evidence="1">Single-pass type I membrane protein</topology>
    </subcellularLocation>
</comment>
<evidence type="ECO:0000256" key="10">
    <source>
        <dbReference type="ARBA" id="ARBA00022989"/>
    </source>
</evidence>
<organism evidence="22 23">
    <name type="scientific">Astyanax mexicanus</name>
    <name type="common">Blind cave fish</name>
    <name type="synonym">Astyanax fasciatus mexicanus</name>
    <dbReference type="NCBI Taxonomy" id="7994"/>
    <lineage>
        <taxon>Eukaryota</taxon>
        <taxon>Metazoa</taxon>
        <taxon>Chordata</taxon>
        <taxon>Craniata</taxon>
        <taxon>Vertebrata</taxon>
        <taxon>Euteleostomi</taxon>
        <taxon>Actinopterygii</taxon>
        <taxon>Neopterygii</taxon>
        <taxon>Teleostei</taxon>
        <taxon>Ostariophysi</taxon>
        <taxon>Characiformes</taxon>
        <taxon>Characoidei</taxon>
        <taxon>Acestrorhamphidae</taxon>
        <taxon>Acestrorhamphinae</taxon>
        <taxon>Astyanax</taxon>
    </lineage>
</organism>
<keyword evidence="6 19" id="KW-0812">Transmembrane</keyword>
<feature type="transmembrane region" description="Helical" evidence="19">
    <location>
        <begin position="656"/>
        <end position="679"/>
    </location>
</feature>
<keyword evidence="12" id="KW-1015">Disulfide bond</keyword>
<feature type="transmembrane region" description="Helical" evidence="19">
    <location>
        <begin position="1389"/>
        <end position="1412"/>
    </location>
</feature>
<dbReference type="InterPro" id="IPR032675">
    <property type="entry name" value="LRR_dom_sf"/>
</dbReference>
<evidence type="ECO:0000256" key="5">
    <source>
        <dbReference type="ARBA" id="ARBA00022614"/>
    </source>
</evidence>
<dbReference type="Gene3D" id="3.40.50.10140">
    <property type="entry name" value="Toll/interleukin-1 receptor homology (TIR) domain"/>
    <property type="match status" value="1"/>
</dbReference>
<evidence type="ECO:0000313" key="23">
    <source>
        <dbReference type="Proteomes" id="UP000752171"/>
    </source>
</evidence>
<evidence type="ECO:0000256" key="11">
    <source>
        <dbReference type="ARBA" id="ARBA00023136"/>
    </source>
</evidence>
<sequence>MARRVILTILLLEFYTCLHMANCFSPCFIHGTTANCYNRRLYQVPPLPNHITYLNLANNYISELNETSFLGLEALEVLNLQQQETQLVLKNNAFARLSNLLELKLGFNHFLQLETNAFSGLHNLQILNLIQCNLKDSILSGDYMKPLVSLESLTLETNDIKRVQPARFFLNMTKLHQLDLSHNWINSICEEDFIGFQGKHFTIFKLTNIKLTDMSQYWSKWDQCGNPFKDMSINILDLSHNSFSVDMARLFFRAIRGTQIDTLILSHSSSMGKSVGNNNLKDPDQQTFKDLAASGIKEFDLSKCRIFALTHSLFHNLSDLQTVSLASNSINQIESNAFLGVPYLRLLNLSSNLLDKIDSRTFSNLPRLEVLDLSYNNIRILTQESFSGLPNLLSLDLTDNSLQDLYKMAQLPQLKELYLSENKIKSLYGLSNIARNVSVLHLANNKLTNAEDIYYILEEFPDITGLSIEGNVFIWCFLNRKYSVPPSNKLQLLNLRMTGLQNIWAQGLCLDVFDNLHQLQYLFLQNNYMQTLPKGIFKGLTSLHFLNLSTNSLTYIPNGTFPASLRTLDLAYNHLGSIDPQALSNITEISLYKNSFLCDCGLRRFQKWLNETSTEFITPVEDLICGFPEEQRGIPLVYSVFCEDLEDKKRDETLRITLFICCTTFILLIIICAVVFIRLRGYCFKPGRQTYRQTDTHNGLFVHPEAGCSAGVCSDYTVNNVGERSGITGVFLSMARRVILSILLLEFYTCLHMANCFSPCLIYGTTANCYDRRLYQVPPLPNHITYLNLANNYISELNETSFLGLEALEVLNLQQQETQLVLKNNTFARLSNLLELKLGFNHFLQLETNAFSGLHNLQILNLIQCNLKDSILSGDYMKPLVSLESLTLETNDIKRVQPARSFLNMTKLHQLDISHNWINSICEEDFTGFQGKHFTIFKLTNIKLTDMSQYWSKWDQCGNPFKDMSINILDLSHNSFSVDMALLFFRAIRGTRIDTLILSHSSSMGKSVGNNNLKDPDQQTFKDLAASGIKEFDLSKCRIFALTYSLFGNLPDLQAVSLASNSINQIESNAFLGVPYLRLLNLSSNLLDKIESRTFSNLPNLEFLDLSYNNLRILTQESFSGLPNLLSLDLTDNSLQDLYKMAQLPQLKELYLANNKIKSLYGLSNIARNVSVLHLANNKLTNAEDIYYILEEFPDITGLSVEGNVFIWCYLNRKYSVSPLNKLQLLNLRMTGLQNIWAQGLCLDVFDNLRQLQYLFLQNNYMQTLPKGIFKGLTSLHFLNLSTNSLTYIPNGTFPASLRTLDLAYNHLGSIDPQALSNITEISLYKNSFLCDCGLRRFQKWLNETSTEFITPVEDLICEFPEEQRGVPLVYSVFCEDLEDEESDEILRLTLFICCTTFILLIIICAVVFIRLRGYCFKLYRRMVIKFVEGRPPGKEPGDDGFLYDVYLCFSSNDFKWVEKALLKKLDSEFSEHNQFRCCFEARDFLPGEDHLSNMRNAVWNSKKVLCVVSREFLKNGWCLEAFTLAQSKMLEEVQDILLMLLVDQIPQYRLMKYEPIRTYVQTKRYLCWPEDSQDLQWFYNQLQHSILKGTKAKQAKIDAETANNVPEVEAVTVF</sequence>
<dbReference type="GO" id="GO:0005886">
    <property type="term" value="C:plasma membrane"/>
    <property type="evidence" value="ECO:0007669"/>
    <property type="project" value="TreeGrafter"/>
</dbReference>
<dbReference type="FunFam" id="3.80.10.10:FF:000365">
    <property type="entry name" value="Toll-like receptor 5"/>
    <property type="match status" value="1"/>
</dbReference>
<evidence type="ECO:0000256" key="8">
    <source>
        <dbReference type="ARBA" id="ARBA00022737"/>
    </source>
</evidence>
<proteinExistence type="inferred from homology"/>
<dbReference type="PROSITE" id="PS51450">
    <property type="entry name" value="LRR"/>
    <property type="match status" value="12"/>
</dbReference>
<dbReference type="OrthoDB" id="6160824at2759"/>
<dbReference type="EMBL" id="JAICCE010000019">
    <property type="protein sequence ID" value="KAG9264207.1"/>
    <property type="molecule type" value="Genomic_DNA"/>
</dbReference>
<evidence type="ECO:0000256" key="17">
    <source>
        <dbReference type="ARBA" id="ARBA00062299"/>
    </source>
</evidence>
<comment type="similarity">
    <text evidence="2">Belongs to the Toll-like receptor family.</text>
</comment>
<keyword evidence="13 22" id="KW-0675">Receptor</keyword>
<dbReference type="Pfam" id="PF00560">
    <property type="entry name" value="LRR_1"/>
    <property type="match status" value="2"/>
</dbReference>
<dbReference type="SMART" id="SM00365">
    <property type="entry name" value="LRR_SD22"/>
    <property type="match status" value="11"/>
</dbReference>
<dbReference type="GO" id="GO:0002224">
    <property type="term" value="P:toll-like receptor signaling pathway"/>
    <property type="evidence" value="ECO:0007669"/>
    <property type="project" value="TreeGrafter"/>
</dbReference>
<evidence type="ECO:0000256" key="1">
    <source>
        <dbReference type="ARBA" id="ARBA00004479"/>
    </source>
</evidence>
<dbReference type="InterPro" id="IPR026906">
    <property type="entry name" value="LRR_5"/>
</dbReference>
<evidence type="ECO:0000256" key="18">
    <source>
        <dbReference type="ARBA" id="ARBA00072833"/>
    </source>
</evidence>
<dbReference type="SMART" id="SM00082">
    <property type="entry name" value="LRRCT"/>
    <property type="match status" value="2"/>
</dbReference>
<dbReference type="FunFam" id="3.80.10.10:FF:000306">
    <property type="entry name" value="Toll-like receptor 5"/>
    <property type="match status" value="2"/>
</dbReference>
<dbReference type="FunFam" id="3.80.10.10:FF:000732">
    <property type="entry name" value="GD11101"/>
    <property type="match status" value="1"/>
</dbReference>
<accession>A0A8T2KZZ1</accession>
<evidence type="ECO:0000313" key="22">
    <source>
        <dbReference type="EMBL" id="KAG9264207.1"/>
    </source>
</evidence>
<feature type="transmembrane region" description="Helical" evidence="19">
    <location>
        <begin position="734"/>
        <end position="754"/>
    </location>
</feature>
<evidence type="ECO:0000256" key="9">
    <source>
        <dbReference type="ARBA" id="ARBA00022859"/>
    </source>
</evidence>
<dbReference type="GO" id="GO:0038023">
    <property type="term" value="F:signaling receptor activity"/>
    <property type="evidence" value="ECO:0007669"/>
    <property type="project" value="TreeGrafter"/>
</dbReference>
<dbReference type="InterPro" id="IPR000157">
    <property type="entry name" value="TIR_dom"/>
</dbReference>
<keyword evidence="8" id="KW-0677">Repeat</keyword>
<evidence type="ECO:0000259" key="21">
    <source>
        <dbReference type="PROSITE" id="PS50104"/>
    </source>
</evidence>
<keyword evidence="10 19" id="KW-1133">Transmembrane helix</keyword>
<dbReference type="PROSITE" id="PS50104">
    <property type="entry name" value="TIR"/>
    <property type="match status" value="1"/>
</dbReference>
<evidence type="ECO:0000256" key="19">
    <source>
        <dbReference type="SAM" id="Phobius"/>
    </source>
</evidence>
<dbReference type="GO" id="GO:0006954">
    <property type="term" value="P:inflammatory response"/>
    <property type="evidence" value="ECO:0007669"/>
    <property type="project" value="UniProtKB-KW"/>
</dbReference>
<dbReference type="InterPro" id="IPR000483">
    <property type="entry name" value="Cys-rich_flank_reg_C"/>
</dbReference>
<comment type="subunit">
    <text evidence="17">Homodimer. Interacts with MYD88 (via TIR domain). Interacts with TICAM1 (via TIR domain). Interacts with UNC93B1; this interaction is essential for proper TLR5 localization to the plasma membrane.</text>
</comment>
<evidence type="ECO:0000256" key="13">
    <source>
        <dbReference type="ARBA" id="ARBA00023170"/>
    </source>
</evidence>
<keyword evidence="5" id="KW-0433">Leucine-rich repeat</keyword>
<evidence type="ECO:0000256" key="15">
    <source>
        <dbReference type="ARBA" id="ARBA00023198"/>
    </source>
</evidence>
<evidence type="ECO:0000256" key="3">
    <source>
        <dbReference type="ARBA" id="ARBA00022553"/>
    </source>
</evidence>
<dbReference type="InterPro" id="IPR001611">
    <property type="entry name" value="Leu-rich_rpt"/>
</dbReference>
<dbReference type="Gene3D" id="3.80.10.10">
    <property type="entry name" value="Ribonuclease Inhibitor"/>
    <property type="match status" value="8"/>
</dbReference>
<dbReference type="SMART" id="SM00255">
    <property type="entry name" value="TIR"/>
    <property type="match status" value="1"/>
</dbReference>
<gene>
    <name evidence="22" type="primary">TLR5</name>
    <name evidence="22" type="ORF">AMEX_G22462</name>
</gene>
<keyword evidence="14" id="KW-0325">Glycoprotein</keyword>
<dbReference type="Pfam" id="PF01582">
    <property type="entry name" value="TIR"/>
    <property type="match status" value="1"/>
</dbReference>
<dbReference type="GO" id="GO:0045087">
    <property type="term" value="P:innate immune response"/>
    <property type="evidence" value="ECO:0007669"/>
    <property type="project" value="UniProtKB-KW"/>
</dbReference>
<dbReference type="Proteomes" id="UP000752171">
    <property type="component" value="Unassembled WGS sequence"/>
</dbReference>
<keyword evidence="15" id="KW-0395">Inflammatory response</keyword>
<evidence type="ECO:0000256" key="7">
    <source>
        <dbReference type="ARBA" id="ARBA00022729"/>
    </source>
</evidence>
<feature type="signal peptide" evidence="20">
    <location>
        <begin position="1"/>
        <end position="23"/>
    </location>
</feature>
<dbReference type="SMART" id="SM00369">
    <property type="entry name" value="LRR_TYP"/>
    <property type="match status" value="24"/>
</dbReference>
<name>A0A8T2KZZ1_ASTMX</name>
<keyword evidence="4" id="KW-0399">Innate immunity</keyword>
<dbReference type="InterPro" id="IPR000372">
    <property type="entry name" value="LRRNT"/>
</dbReference>
<evidence type="ECO:0000256" key="6">
    <source>
        <dbReference type="ARBA" id="ARBA00022692"/>
    </source>
</evidence>
<protein>
    <recommendedName>
        <fullName evidence="18">Toll-like receptor 5</fullName>
    </recommendedName>
</protein>
<evidence type="ECO:0000256" key="20">
    <source>
        <dbReference type="SAM" id="SignalP"/>
    </source>
</evidence>
<dbReference type="SUPFAM" id="SSF52058">
    <property type="entry name" value="L domain-like"/>
    <property type="match status" value="4"/>
</dbReference>
<evidence type="ECO:0000256" key="4">
    <source>
        <dbReference type="ARBA" id="ARBA00022588"/>
    </source>
</evidence>
<comment type="function">
    <text evidence="16">Pattern recognition receptor (PRR) located on the cell surface that participates in the activation of innate immunity and inflammatory response. Recognizes small molecular motifs named pathogen-associated molecular pattern (PAMPs) expressed by pathogens and microbe-associated molecular patterns (MAMPs) usually expressed by resident microbiota. Upon ligand binding such as bacterial flagellins, recruits intracellular adapter proteins MYD88 and TRIF leading to NF-kappa-B activation, cytokine secretion and induction of the inflammatory response. Plays thereby an important role in the relationship between the intestinal epithelium and enteric microbes and contributes to the gut microbiota composition throughout life.</text>
</comment>
<dbReference type="SUPFAM" id="SSF52200">
    <property type="entry name" value="Toll/Interleukin receptor TIR domain"/>
    <property type="match status" value="1"/>
</dbReference>
<keyword evidence="3" id="KW-0597">Phosphoprotein</keyword>
<feature type="chain" id="PRO_5035938740" description="Toll-like receptor 5" evidence="20">
    <location>
        <begin position="24"/>
        <end position="1615"/>
    </location>
</feature>
<dbReference type="Pfam" id="PF13855">
    <property type="entry name" value="LRR_8"/>
    <property type="match status" value="4"/>
</dbReference>
<evidence type="ECO:0000256" key="14">
    <source>
        <dbReference type="ARBA" id="ARBA00023180"/>
    </source>
</evidence>
<dbReference type="SMART" id="SM00364">
    <property type="entry name" value="LRR_BAC"/>
    <property type="match status" value="14"/>
</dbReference>
<reference evidence="22 23" key="1">
    <citation type="submission" date="2021-07" db="EMBL/GenBank/DDBJ databases">
        <authorList>
            <person name="Imarazene B."/>
            <person name="Zahm M."/>
            <person name="Klopp C."/>
            <person name="Cabau C."/>
            <person name="Beille S."/>
            <person name="Jouanno E."/>
            <person name="Castinel A."/>
            <person name="Lluch J."/>
            <person name="Gil L."/>
            <person name="Kuchtly C."/>
            <person name="Lopez Roques C."/>
            <person name="Donnadieu C."/>
            <person name="Parrinello H."/>
            <person name="Journot L."/>
            <person name="Du K."/>
            <person name="Schartl M."/>
            <person name="Retaux S."/>
            <person name="Guiguen Y."/>
        </authorList>
    </citation>
    <scope>NUCLEOTIDE SEQUENCE [LARGE SCALE GENOMIC DNA]</scope>
    <source>
        <strain evidence="22">Pach_M1</strain>
        <tissue evidence="22">Testis</tissue>
    </source>
</reference>
<keyword evidence="7 20" id="KW-0732">Signal</keyword>
<evidence type="ECO:0000256" key="16">
    <source>
        <dbReference type="ARBA" id="ARBA00057507"/>
    </source>
</evidence>
<dbReference type="InterPro" id="IPR035897">
    <property type="entry name" value="Toll_tir_struct_dom_sf"/>
</dbReference>
<dbReference type="PANTHER" id="PTHR24365:SF525">
    <property type="entry name" value="TOLL-LIKE RECEPTOR 5"/>
    <property type="match status" value="1"/>
</dbReference>
<evidence type="ECO:0000256" key="2">
    <source>
        <dbReference type="ARBA" id="ARBA00009634"/>
    </source>
</evidence>
<keyword evidence="11 19" id="KW-0472">Membrane</keyword>
<comment type="caution">
    <text evidence="22">The sequence shown here is derived from an EMBL/GenBank/DDBJ whole genome shotgun (WGS) entry which is preliminary data.</text>
</comment>
<dbReference type="PANTHER" id="PTHR24365">
    <property type="entry name" value="TOLL-LIKE RECEPTOR"/>
    <property type="match status" value="1"/>
</dbReference>
<keyword evidence="9" id="KW-0391">Immunity</keyword>
<dbReference type="FunFam" id="3.40.50.10140:FF:000001">
    <property type="entry name" value="Toll-like receptor 2"/>
    <property type="match status" value="1"/>
</dbReference>
<feature type="domain" description="TIR" evidence="21">
    <location>
        <begin position="1442"/>
        <end position="1587"/>
    </location>
</feature>
<dbReference type="InterPro" id="IPR003591">
    <property type="entry name" value="Leu-rich_rpt_typical-subtyp"/>
</dbReference>